<proteinExistence type="predicted"/>
<evidence type="ECO:0000313" key="1">
    <source>
        <dbReference type="Proteomes" id="UP000887565"/>
    </source>
</evidence>
<organism evidence="1 2">
    <name type="scientific">Romanomermis culicivorax</name>
    <name type="common">Nematode worm</name>
    <dbReference type="NCBI Taxonomy" id="13658"/>
    <lineage>
        <taxon>Eukaryota</taxon>
        <taxon>Metazoa</taxon>
        <taxon>Ecdysozoa</taxon>
        <taxon>Nematoda</taxon>
        <taxon>Enoplea</taxon>
        <taxon>Dorylaimia</taxon>
        <taxon>Mermithida</taxon>
        <taxon>Mermithoidea</taxon>
        <taxon>Mermithidae</taxon>
        <taxon>Romanomermis</taxon>
    </lineage>
</organism>
<evidence type="ECO:0000313" key="2">
    <source>
        <dbReference type="WBParaSite" id="nRc.2.0.1.t41400-RA"/>
    </source>
</evidence>
<dbReference type="AlphaFoldDB" id="A0A915KSD9"/>
<protein>
    <submittedName>
        <fullName evidence="2">Uncharacterized protein</fullName>
    </submittedName>
</protein>
<sequence length="162" mass="16808">MIFKTQLPLAPLIDVEQVASTSASLPTTTVSLPPMALTSALSTATTMLLPPMALTSVQSTTTSSVKSVSTFTAATQPQLGLNTRPALGAIPGAGAVLQFQPPLLRKPPTIMAALQVTRGLSVLMTLTIPKTRMDTTAIASATPIGTTTMTIMLSDTRHHGCH</sequence>
<reference evidence="2" key="1">
    <citation type="submission" date="2022-11" db="UniProtKB">
        <authorList>
            <consortium name="WormBaseParasite"/>
        </authorList>
    </citation>
    <scope>IDENTIFICATION</scope>
</reference>
<accession>A0A915KSD9</accession>
<dbReference type="Proteomes" id="UP000887565">
    <property type="component" value="Unplaced"/>
</dbReference>
<name>A0A915KSD9_ROMCU</name>
<dbReference type="WBParaSite" id="nRc.2.0.1.t41400-RA">
    <property type="protein sequence ID" value="nRc.2.0.1.t41400-RA"/>
    <property type="gene ID" value="nRc.2.0.1.g41400"/>
</dbReference>
<keyword evidence="1" id="KW-1185">Reference proteome</keyword>